<evidence type="ECO:0000256" key="5">
    <source>
        <dbReference type="ARBA" id="ARBA00023136"/>
    </source>
</evidence>
<feature type="transmembrane region" description="Helical" evidence="6">
    <location>
        <begin position="425"/>
        <end position="445"/>
    </location>
</feature>
<dbReference type="AlphaFoldDB" id="A0A1R3RHF5"/>
<feature type="transmembrane region" description="Helical" evidence="6">
    <location>
        <begin position="332"/>
        <end position="350"/>
    </location>
</feature>
<feature type="transmembrane region" description="Helical" evidence="6">
    <location>
        <begin position="76"/>
        <end position="95"/>
    </location>
</feature>
<reference evidence="8" key="1">
    <citation type="journal article" date="2017" name="Genome Biol.">
        <title>Comparative genomics reveals high biological diversity and specific adaptations in the industrially and medically important fungal genus Aspergillus.</title>
        <authorList>
            <person name="de Vries R.P."/>
            <person name="Riley R."/>
            <person name="Wiebenga A."/>
            <person name="Aguilar-Osorio G."/>
            <person name="Amillis S."/>
            <person name="Uchima C.A."/>
            <person name="Anderluh G."/>
            <person name="Asadollahi M."/>
            <person name="Askin M."/>
            <person name="Barry K."/>
            <person name="Battaglia E."/>
            <person name="Bayram O."/>
            <person name="Benocci T."/>
            <person name="Braus-Stromeyer S.A."/>
            <person name="Caldana C."/>
            <person name="Canovas D."/>
            <person name="Cerqueira G.C."/>
            <person name="Chen F."/>
            <person name="Chen W."/>
            <person name="Choi C."/>
            <person name="Clum A."/>
            <person name="Dos Santos R.A."/>
            <person name="Damasio A.R."/>
            <person name="Diallinas G."/>
            <person name="Emri T."/>
            <person name="Fekete E."/>
            <person name="Flipphi M."/>
            <person name="Freyberg S."/>
            <person name="Gallo A."/>
            <person name="Gournas C."/>
            <person name="Habgood R."/>
            <person name="Hainaut M."/>
            <person name="Harispe M.L."/>
            <person name="Henrissat B."/>
            <person name="Hilden K.S."/>
            <person name="Hope R."/>
            <person name="Hossain A."/>
            <person name="Karabika E."/>
            <person name="Karaffa L."/>
            <person name="Karanyi Z."/>
            <person name="Krasevec N."/>
            <person name="Kuo A."/>
            <person name="Kusch H."/>
            <person name="LaButti K."/>
            <person name="Lagendijk E.L."/>
            <person name="Lapidus A."/>
            <person name="Levasseur A."/>
            <person name="Lindquist E."/>
            <person name="Lipzen A."/>
            <person name="Logrieco A.F."/>
            <person name="MacCabe A."/>
            <person name="Maekelae M.R."/>
            <person name="Malavazi I."/>
            <person name="Melin P."/>
            <person name="Meyer V."/>
            <person name="Mielnichuk N."/>
            <person name="Miskei M."/>
            <person name="Molnar A.P."/>
            <person name="Mule G."/>
            <person name="Ngan C.Y."/>
            <person name="Orejas M."/>
            <person name="Orosz E."/>
            <person name="Ouedraogo J.P."/>
            <person name="Overkamp K.M."/>
            <person name="Park H.-S."/>
            <person name="Perrone G."/>
            <person name="Piumi F."/>
            <person name="Punt P.J."/>
            <person name="Ram A.F."/>
            <person name="Ramon A."/>
            <person name="Rauscher S."/>
            <person name="Record E."/>
            <person name="Riano-Pachon D.M."/>
            <person name="Robert V."/>
            <person name="Roehrig J."/>
            <person name="Ruller R."/>
            <person name="Salamov A."/>
            <person name="Salih N.S."/>
            <person name="Samson R.A."/>
            <person name="Sandor E."/>
            <person name="Sanguinetti M."/>
            <person name="Schuetze T."/>
            <person name="Sepcic K."/>
            <person name="Shelest E."/>
            <person name="Sherlock G."/>
            <person name="Sophianopoulou V."/>
            <person name="Squina F.M."/>
            <person name="Sun H."/>
            <person name="Susca A."/>
            <person name="Todd R.B."/>
            <person name="Tsang A."/>
            <person name="Unkles S.E."/>
            <person name="van de Wiele N."/>
            <person name="van Rossen-Uffink D."/>
            <person name="Oliveira J.V."/>
            <person name="Vesth T.C."/>
            <person name="Visser J."/>
            <person name="Yu J.-H."/>
            <person name="Zhou M."/>
            <person name="Andersen M.R."/>
            <person name="Archer D.B."/>
            <person name="Baker S.E."/>
            <person name="Benoit I."/>
            <person name="Brakhage A.A."/>
            <person name="Braus G.H."/>
            <person name="Fischer R."/>
            <person name="Frisvad J.C."/>
            <person name="Goldman G.H."/>
            <person name="Houbraken J."/>
            <person name="Oakley B."/>
            <person name="Pocsi I."/>
            <person name="Scazzocchio C."/>
            <person name="Seiboth B."/>
            <person name="vanKuyk P.A."/>
            <person name="Wortman J."/>
            <person name="Dyer P.S."/>
            <person name="Grigoriev I.V."/>
        </authorList>
    </citation>
    <scope>NUCLEOTIDE SEQUENCE [LARGE SCALE GENOMIC DNA]</scope>
    <source>
        <strain evidence="8">ITEM 5010</strain>
    </source>
</reference>
<evidence type="ECO:0000313" key="7">
    <source>
        <dbReference type="EMBL" id="OOF93900.1"/>
    </source>
</evidence>
<dbReference type="OrthoDB" id="6730379at2759"/>
<dbReference type="InterPro" id="IPR021858">
    <property type="entry name" value="Fun_TF"/>
</dbReference>
<feature type="transmembrane region" description="Helical" evidence="6">
    <location>
        <begin position="268"/>
        <end position="292"/>
    </location>
</feature>
<feature type="transmembrane region" description="Helical" evidence="6">
    <location>
        <begin position="38"/>
        <end position="64"/>
    </location>
</feature>
<dbReference type="OMA" id="YCICVAL"/>
<dbReference type="GO" id="GO:0016020">
    <property type="term" value="C:membrane"/>
    <property type="evidence" value="ECO:0007669"/>
    <property type="project" value="UniProtKB-SubCell"/>
</dbReference>
<dbReference type="Proteomes" id="UP000188318">
    <property type="component" value="Unassembled WGS sequence"/>
</dbReference>
<feature type="transmembrane region" description="Helical" evidence="6">
    <location>
        <begin position="198"/>
        <end position="219"/>
    </location>
</feature>
<dbReference type="STRING" id="602072.A0A1R3RHF5"/>
<proteinExistence type="predicted"/>
<gene>
    <name evidence="7" type="ORF">ASPCADRAFT_398267</name>
</gene>
<dbReference type="GO" id="GO:0022857">
    <property type="term" value="F:transmembrane transporter activity"/>
    <property type="evidence" value="ECO:0007669"/>
    <property type="project" value="InterPro"/>
</dbReference>
<evidence type="ECO:0000256" key="6">
    <source>
        <dbReference type="SAM" id="Phobius"/>
    </source>
</evidence>
<feature type="transmembrane region" description="Helical" evidence="6">
    <location>
        <begin position="304"/>
        <end position="325"/>
    </location>
</feature>
<name>A0A1R3RHF5_ASPC5</name>
<accession>A0A1R3RHF5</accession>
<evidence type="ECO:0000256" key="4">
    <source>
        <dbReference type="ARBA" id="ARBA00022989"/>
    </source>
</evidence>
<dbReference type="Pfam" id="PF11951">
    <property type="entry name" value="Fungal_trans_2"/>
    <property type="match status" value="1"/>
</dbReference>
<feature type="transmembrane region" description="Helical" evidence="6">
    <location>
        <begin position="168"/>
        <end position="186"/>
    </location>
</feature>
<keyword evidence="5 6" id="KW-0472">Membrane</keyword>
<keyword evidence="8" id="KW-1185">Reference proteome</keyword>
<dbReference type="InterPro" id="IPR011701">
    <property type="entry name" value="MFS"/>
</dbReference>
<keyword evidence="2" id="KW-0813">Transport</keyword>
<dbReference type="Gene3D" id="1.20.1250.20">
    <property type="entry name" value="MFS general substrate transporter like domains"/>
    <property type="match status" value="2"/>
</dbReference>
<feature type="transmembrane region" description="Helical" evidence="6">
    <location>
        <begin position="107"/>
        <end position="126"/>
    </location>
</feature>
<keyword evidence="3 6" id="KW-0812">Transmembrane</keyword>
<protein>
    <recommendedName>
        <fullName evidence="9">Major facilitator superfamily (MFS) profile domain-containing protein</fullName>
    </recommendedName>
</protein>
<evidence type="ECO:0000256" key="2">
    <source>
        <dbReference type="ARBA" id="ARBA00022448"/>
    </source>
</evidence>
<evidence type="ECO:0000256" key="3">
    <source>
        <dbReference type="ARBA" id="ARBA00022692"/>
    </source>
</evidence>
<organism evidence="7 8">
    <name type="scientific">Aspergillus carbonarius (strain ITEM 5010)</name>
    <dbReference type="NCBI Taxonomy" id="602072"/>
    <lineage>
        <taxon>Eukaryota</taxon>
        <taxon>Fungi</taxon>
        <taxon>Dikarya</taxon>
        <taxon>Ascomycota</taxon>
        <taxon>Pezizomycotina</taxon>
        <taxon>Eurotiomycetes</taxon>
        <taxon>Eurotiomycetidae</taxon>
        <taxon>Eurotiales</taxon>
        <taxon>Aspergillaceae</taxon>
        <taxon>Aspergillus</taxon>
        <taxon>Aspergillus subgen. Circumdati</taxon>
    </lineage>
</organism>
<dbReference type="PANTHER" id="PTHR43791:SF41">
    <property type="entry name" value="MAJOR FACILITATOR SUPERFAMILY (MFS) PROFILE DOMAIN-CONTAINING PROTEIN"/>
    <property type="match status" value="1"/>
</dbReference>
<keyword evidence="4 6" id="KW-1133">Transmembrane helix</keyword>
<dbReference type="Pfam" id="PF07690">
    <property type="entry name" value="MFS_1"/>
    <property type="match status" value="1"/>
</dbReference>
<feature type="transmembrane region" description="Helical" evidence="6">
    <location>
        <begin position="393"/>
        <end position="413"/>
    </location>
</feature>
<evidence type="ECO:0008006" key="9">
    <source>
        <dbReference type="Google" id="ProtNLM"/>
    </source>
</evidence>
<evidence type="ECO:0000256" key="1">
    <source>
        <dbReference type="ARBA" id="ARBA00004141"/>
    </source>
</evidence>
<dbReference type="VEuPathDB" id="FungiDB:ASPCADRAFT_398267"/>
<dbReference type="EMBL" id="KV907503">
    <property type="protein sequence ID" value="OOF93900.1"/>
    <property type="molecule type" value="Genomic_DNA"/>
</dbReference>
<feature type="transmembrane region" description="Helical" evidence="6">
    <location>
        <begin position="362"/>
        <end position="381"/>
    </location>
</feature>
<sequence>MDVPKDMDQAAGYLAQSVTYYPPMSPKAEKKLLRKIDWILIPMLLLTATLGAVDKVALSTAAIYGLEEDLHLIGQQYSWAGSILSIGSIVGMWPSSYLVQRLPSAKYLSSCSLGWSCMALLIPSCTSWGGLMALRFCMGCLEAIIVPSISLIIAGFYKKSEQPPRNAIVFAAFSSVINGFLSWVVGHIPRSAPLAIWQYLYLIVGSISTVWCITALIILPDCPMNAFFLTEQEKYYAVQRLAVNKTGIISKEWKWDQALEAVMDPKTWILFFFNIAINIPNGGLTTFNAIIIKDLGFSAVQTSLLNMPTGIMSTLSAFLFSSLAARWIDRRCLVTMIAACLPIVGSVLVYSLPPTNTGGQIVGIYLLYTYFGPYVVGISIAQANTAGHTKKTVQYSILYLGYAIGNLIGPQTFRASQAPAYTGGFVAMLVSYCICVALMASYWVLVVHLNQRLVDCTEELPICRLCERHGWPCERGLRVVFQDDAAQRGVGFGRHDSEFRSVPLNAYVGRWIFVNTVSSNFTEVADNIDGVSTREEISDVLSESEELDDKLPMDACLGHPLAVYPDLESYLLEYFIHGIGPDCSLTTINNPYISLITPLSFCHTTLRNAVISVAANQLRLLGDTRFSRQALVYKNKALKGLQQAISLGSIDDGIIATVLMLCFHAISHESDPSWVTHLQGGLDLIYRVPGTSPTSDSLRSFFEMYFVAHAIMSRTASPERRRGKAKYSWSENVNLDEIDTIMGCSRRLMGLINDISDLPLDNTDTDDRPIDTYISRASRIACALSTITQTLPDHSKDRDDLSQIAETKRLAALIYLIGRVNDADMIIDEGTNKFSLVSMLINIISTLPDTATLLWPLYILGHSGLEDEDHRRFVLDRLERIQRIRNLGSVRRARVAVKHAFQVFDMRLSTARAKNADAFSSISLA</sequence>
<dbReference type="SUPFAM" id="SSF103473">
    <property type="entry name" value="MFS general substrate transporter"/>
    <property type="match status" value="1"/>
</dbReference>
<feature type="transmembrane region" description="Helical" evidence="6">
    <location>
        <begin position="132"/>
        <end position="156"/>
    </location>
</feature>
<comment type="subcellular location">
    <subcellularLocation>
        <location evidence="1">Membrane</location>
        <topology evidence="1">Multi-pass membrane protein</topology>
    </subcellularLocation>
</comment>
<dbReference type="InterPro" id="IPR036259">
    <property type="entry name" value="MFS_trans_sf"/>
</dbReference>
<dbReference type="PANTHER" id="PTHR43791">
    <property type="entry name" value="PERMEASE-RELATED"/>
    <property type="match status" value="1"/>
</dbReference>
<evidence type="ECO:0000313" key="8">
    <source>
        <dbReference type="Proteomes" id="UP000188318"/>
    </source>
</evidence>